<dbReference type="RefSeq" id="WP_130185017.1">
    <property type="nucleotide sequence ID" value="NZ_CP035913.1"/>
</dbReference>
<dbReference type="OrthoDB" id="5914299at2"/>
<dbReference type="AlphaFoldDB" id="A0A4P6KSN3"/>
<dbReference type="EMBL" id="CP035913">
    <property type="protein sequence ID" value="QBE61880.1"/>
    <property type="molecule type" value="Genomic_DNA"/>
</dbReference>
<dbReference type="PROSITE" id="PS50931">
    <property type="entry name" value="HTH_LYSR"/>
    <property type="match status" value="1"/>
</dbReference>
<gene>
    <name evidence="5" type="ORF">EWM63_01765</name>
</gene>
<dbReference type="Pfam" id="PF03466">
    <property type="entry name" value="LysR_substrate"/>
    <property type="match status" value="1"/>
</dbReference>
<dbReference type="InterPro" id="IPR005119">
    <property type="entry name" value="LysR_subst-bd"/>
</dbReference>
<proteinExistence type="predicted"/>
<keyword evidence="1" id="KW-0805">Transcription regulation</keyword>
<dbReference type="Gene3D" id="3.40.190.10">
    <property type="entry name" value="Periplasmic binding protein-like II"/>
    <property type="match status" value="1"/>
</dbReference>
<protein>
    <submittedName>
        <fullName evidence="5">LysR family transcriptional regulator</fullName>
    </submittedName>
</protein>
<keyword evidence="6" id="KW-1185">Reference proteome</keyword>
<evidence type="ECO:0000256" key="3">
    <source>
        <dbReference type="ARBA" id="ARBA00023163"/>
    </source>
</evidence>
<dbReference type="SUPFAM" id="SSF46785">
    <property type="entry name" value="Winged helix' DNA-binding domain"/>
    <property type="match status" value="1"/>
</dbReference>
<dbReference type="SUPFAM" id="SSF53850">
    <property type="entry name" value="Periplasmic binding protein-like II"/>
    <property type="match status" value="1"/>
</dbReference>
<dbReference type="InterPro" id="IPR000847">
    <property type="entry name" value="LysR_HTH_N"/>
</dbReference>
<evidence type="ECO:0000256" key="2">
    <source>
        <dbReference type="ARBA" id="ARBA00023125"/>
    </source>
</evidence>
<evidence type="ECO:0000313" key="5">
    <source>
        <dbReference type="EMBL" id="QBE61880.1"/>
    </source>
</evidence>
<feature type="domain" description="HTH lysR-type" evidence="4">
    <location>
        <begin position="14"/>
        <end position="52"/>
    </location>
</feature>
<dbReference type="GO" id="GO:0003677">
    <property type="term" value="F:DNA binding"/>
    <property type="evidence" value="ECO:0007669"/>
    <property type="project" value="UniProtKB-KW"/>
</dbReference>
<reference evidence="5 6" key="1">
    <citation type="submission" date="2019-02" db="EMBL/GenBank/DDBJ databases">
        <title>Draft Genome Sequences of Six Type Strains of the Genus Massilia.</title>
        <authorList>
            <person name="Miess H."/>
            <person name="Frediansyhah A."/>
            <person name="Gross H."/>
        </authorList>
    </citation>
    <scope>NUCLEOTIDE SEQUENCE [LARGE SCALE GENOMIC DNA]</scope>
    <source>
        <strain evidence="5 6">DSM 17473</strain>
    </source>
</reference>
<name>A0A4P6KSN3_9BURK</name>
<accession>A0A4P6KSN3</accession>
<dbReference type="PANTHER" id="PTHR30419:SF8">
    <property type="entry name" value="NITROGEN ASSIMILATION TRANSCRIPTIONAL ACTIVATOR-RELATED"/>
    <property type="match status" value="1"/>
</dbReference>
<dbReference type="GO" id="GO:0003700">
    <property type="term" value="F:DNA-binding transcription factor activity"/>
    <property type="evidence" value="ECO:0007669"/>
    <property type="project" value="InterPro"/>
</dbReference>
<evidence type="ECO:0000256" key="1">
    <source>
        <dbReference type="ARBA" id="ARBA00023015"/>
    </source>
</evidence>
<keyword evidence="3" id="KW-0804">Transcription</keyword>
<dbReference type="InterPro" id="IPR050950">
    <property type="entry name" value="HTH-type_LysR_regulators"/>
</dbReference>
<evidence type="ECO:0000259" key="4">
    <source>
        <dbReference type="PROSITE" id="PS50931"/>
    </source>
</evidence>
<dbReference type="GO" id="GO:0005829">
    <property type="term" value="C:cytosol"/>
    <property type="evidence" value="ECO:0007669"/>
    <property type="project" value="TreeGrafter"/>
</dbReference>
<keyword evidence="2" id="KW-0238">DNA-binding</keyword>
<dbReference type="InterPro" id="IPR036390">
    <property type="entry name" value="WH_DNA-bd_sf"/>
</dbReference>
<sequence>MTDPGSQRLVRAHLKMRHLVLLVALGKHGSIMGAAHAANLTQPAASRLLRELAELARQSWILPPAGSILRKRLATLFLSKGLEPPADTVESTALPLIANLVAGSDMVVALPRELMQPYLDNGSMVVAPFDLGIGKGIYGLITRRGHRLSPGAKAMLEALREVAARRYRA</sequence>
<dbReference type="PANTHER" id="PTHR30419">
    <property type="entry name" value="HTH-TYPE TRANSCRIPTIONAL REGULATOR YBHD"/>
    <property type="match status" value="1"/>
</dbReference>
<dbReference type="KEGG" id="plue:EWM63_01765"/>
<dbReference type="Proteomes" id="UP000290637">
    <property type="component" value="Chromosome"/>
</dbReference>
<evidence type="ECO:0000313" key="6">
    <source>
        <dbReference type="Proteomes" id="UP000290637"/>
    </source>
</evidence>
<organism evidence="5 6">
    <name type="scientific">Pseudoduganella lutea</name>
    <dbReference type="NCBI Taxonomy" id="321985"/>
    <lineage>
        <taxon>Bacteria</taxon>
        <taxon>Pseudomonadati</taxon>
        <taxon>Pseudomonadota</taxon>
        <taxon>Betaproteobacteria</taxon>
        <taxon>Burkholderiales</taxon>
        <taxon>Oxalobacteraceae</taxon>
        <taxon>Telluria group</taxon>
        <taxon>Pseudoduganella</taxon>
    </lineage>
</organism>